<sequence>MPTTQHDSLNQLFRERPQLALDLVRRAKLLEVPDGLPVRAHQLELSDRVSKELRPDLLLTLGPEREPYAALIVEMQLQPSEAKARQLPRYAAAVWLHLDCPVHVVVVCPDRRTARWAATRMPTELETLYVEPLAIGPDDIPLVTRAQVADNPELATLSLMAHGADPGVAEDILDGFDGLPVEHAAYYYQYAFHFAAESAKHRLEQVVKTKPVFSPFAREHFGEGVAVGETQGEIKSLLTILDARGLTLDDRQRETVTACTDSAQILEWVRRAAVVDEAAELFV</sequence>
<evidence type="ECO:0000313" key="2">
    <source>
        <dbReference type="Proteomes" id="UP000479526"/>
    </source>
</evidence>
<gene>
    <name evidence="1" type="ORF">GT755_07605</name>
</gene>
<evidence type="ECO:0000313" key="1">
    <source>
        <dbReference type="EMBL" id="NAS21551.1"/>
    </source>
</evidence>
<organism evidence="1 2">
    <name type="scientific">Herbidospora solisilvae</name>
    <dbReference type="NCBI Taxonomy" id="2696284"/>
    <lineage>
        <taxon>Bacteria</taxon>
        <taxon>Bacillati</taxon>
        <taxon>Actinomycetota</taxon>
        <taxon>Actinomycetes</taxon>
        <taxon>Streptosporangiales</taxon>
        <taxon>Streptosporangiaceae</taxon>
        <taxon>Herbidospora</taxon>
    </lineage>
</organism>
<proteinExistence type="predicted"/>
<accession>A0A7C9MVP2</accession>
<dbReference type="RefSeq" id="WP_161478994.1">
    <property type="nucleotide sequence ID" value="NZ_WXEW01000002.1"/>
</dbReference>
<keyword evidence="2" id="KW-1185">Reference proteome</keyword>
<name>A0A7C9MVP2_9ACTN</name>
<dbReference type="AlphaFoldDB" id="A0A7C9MVP2"/>
<protein>
    <submittedName>
        <fullName evidence="1">Uncharacterized protein</fullName>
    </submittedName>
</protein>
<reference evidence="1 2" key="1">
    <citation type="submission" date="2020-01" db="EMBL/GenBank/DDBJ databases">
        <title>Herbidospora sp. NEAU-GS84 nov., a novel actinomycete isolated from soil.</title>
        <authorList>
            <person name="Han L."/>
        </authorList>
    </citation>
    <scope>NUCLEOTIDE SEQUENCE [LARGE SCALE GENOMIC DNA]</scope>
    <source>
        <strain evidence="1 2">NEAU-GS84</strain>
    </source>
</reference>
<dbReference type="EMBL" id="WXEW01000002">
    <property type="protein sequence ID" value="NAS21551.1"/>
    <property type="molecule type" value="Genomic_DNA"/>
</dbReference>
<comment type="caution">
    <text evidence="1">The sequence shown here is derived from an EMBL/GenBank/DDBJ whole genome shotgun (WGS) entry which is preliminary data.</text>
</comment>
<dbReference type="Proteomes" id="UP000479526">
    <property type="component" value="Unassembled WGS sequence"/>
</dbReference>